<proteinExistence type="predicted"/>
<dbReference type="PANTHER" id="PTHR30032">
    <property type="entry name" value="N-ACETYLMURAMOYL-L-ALANINE AMIDASE-RELATED"/>
    <property type="match status" value="1"/>
</dbReference>
<reference evidence="2 3" key="1">
    <citation type="submission" date="2022-04" db="EMBL/GenBank/DDBJ databases">
        <title>Positive selection, recombination, and allopatry shape intraspecific diversity of widespread and dominant cyanobacteria.</title>
        <authorList>
            <person name="Wei J."/>
            <person name="Shu W."/>
            <person name="Hu C."/>
        </authorList>
    </citation>
    <scope>NUCLEOTIDE SEQUENCE [LARGE SCALE GENOMIC DNA]</scope>
    <source>
        <strain evidence="2 3">GB2-A4</strain>
    </source>
</reference>
<dbReference type="EMBL" id="JAMPKM010000005">
    <property type="protein sequence ID" value="MEP0817481.1"/>
    <property type="molecule type" value="Genomic_DNA"/>
</dbReference>
<dbReference type="InterPro" id="IPR013693">
    <property type="entry name" value="SpoIID/LytB_N"/>
</dbReference>
<dbReference type="Pfam" id="PF08486">
    <property type="entry name" value="SpoIID"/>
    <property type="match status" value="1"/>
</dbReference>
<name>A0ABV0J6T2_9CYAN</name>
<accession>A0ABV0J6T2</accession>
<dbReference type="InterPro" id="IPR051922">
    <property type="entry name" value="Bact_Sporulation_Assoc"/>
</dbReference>
<keyword evidence="3" id="KW-1185">Reference proteome</keyword>
<protein>
    <submittedName>
        <fullName evidence="2">SpoIID/LytB domain-containing protein</fullName>
    </submittedName>
</protein>
<evidence type="ECO:0000313" key="2">
    <source>
        <dbReference type="EMBL" id="MEP0817481.1"/>
    </source>
</evidence>
<gene>
    <name evidence="2" type="ORF">NC998_10275</name>
</gene>
<comment type="caution">
    <text evidence="2">The sequence shown here is derived from an EMBL/GenBank/DDBJ whole genome shotgun (WGS) entry which is preliminary data.</text>
</comment>
<dbReference type="Proteomes" id="UP001464891">
    <property type="component" value="Unassembled WGS sequence"/>
</dbReference>
<dbReference type="NCBIfam" id="TIGR02669">
    <property type="entry name" value="SpoIID_LytB"/>
    <property type="match status" value="1"/>
</dbReference>
<sequence>MTSGHTPAFLIQGLRHLIRLGGRHWWVSALIWLAMIVPAQAALDLRVAVEEGKQQVGVASSTKALIKDGNGRILGELAPEQSLSAALSAGGVSLQGQWQAGQIWVEPTEGGYVWIGDRWYRGRAFLVPTAKGLTAVNYVDLEQYLYSVVAAEMIPSWPQEALKAQAIAARSYALYQRQSSANSIYDVGDTQAWQVYEGVAKETSTTQAAVNATAGQVLTHSGRIIEAVFHSSSGGHTENVEDVWKQPLPYLRGVQDYDQGAPVYQWTKTFSNSELSNRISGVGNVISMQPARTTPQGRIVTMKVVGDAGSRTISGSALRDALGLRSTLFTATAVSGSAGTKSSSSLPGFQISGRGFGHGLGMSQWGAHNLAQRGYNYQQIVLHYYKGTALARIQVQ</sequence>
<dbReference type="InterPro" id="IPR013486">
    <property type="entry name" value="SpoIID/LytB"/>
</dbReference>
<organism evidence="2 3">
    <name type="scientific">Trichocoleus desertorum GB2-A4</name>
    <dbReference type="NCBI Taxonomy" id="2933944"/>
    <lineage>
        <taxon>Bacteria</taxon>
        <taxon>Bacillati</taxon>
        <taxon>Cyanobacteriota</taxon>
        <taxon>Cyanophyceae</taxon>
        <taxon>Leptolyngbyales</taxon>
        <taxon>Trichocoleusaceae</taxon>
        <taxon>Trichocoleus</taxon>
    </lineage>
</organism>
<feature type="domain" description="Sporulation stage II protein D amidase enhancer LytB N-terminal" evidence="1">
    <location>
        <begin position="131"/>
        <end position="220"/>
    </location>
</feature>
<dbReference type="RefSeq" id="WP_190435503.1">
    <property type="nucleotide sequence ID" value="NZ_JAMPKM010000005.1"/>
</dbReference>
<evidence type="ECO:0000259" key="1">
    <source>
        <dbReference type="Pfam" id="PF08486"/>
    </source>
</evidence>
<evidence type="ECO:0000313" key="3">
    <source>
        <dbReference type="Proteomes" id="UP001464891"/>
    </source>
</evidence>
<dbReference type="PANTHER" id="PTHR30032:SF4">
    <property type="entry name" value="AMIDASE ENHANCER"/>
    <property type="match status" value="1"/>
</dbReference>